<dbReference type="SMART" id="SM00860">
    <property type="entry name" value="SMI1_KNR4"/>
    <property type="match status" value="1"/>
</dbReference>
<sequence length="221" mass="24019">MPYSRIASMSSSDTSVRSSWARIDAWLRAQAPATFAVLAGPADLDGIEAAQTEMGVRFPSDLLDSLACHDGVTSSKTILPVQSPLSVKRIAEFWSLNESIAGSDRDLREANEDEGEDEPWWHRDWIPWAASDGDAQVIDVRDGAHWGRLGTTAHDGTGCLRDGWPSLAAYLCEVADALEFGGDVYGLVPYLLPGGELWWDLPGETRLNGAKLTPAPTTHVR</sequence>
<comment type="caution">
    <text evidence="2">The sequence shown here is derived from an EMBL/GenBank/DDBJ whole genome shotgun (WGS) entry which is preliminary data.</text>
</comment>
<keyword evidence="3" id="KW-1185">Reference proteome</keyword>
<name>A0A9X7JV75_9ACTN</name>
<dbReference type="EMBL" id="PXWG01000001">
    <property type="protein sequence ID" value="PSJ30462.1"/>
    <property type="molecule type" value="Genomic_DNA"/>
</dbReference>
<feature type="domain" description="Knr4/Smi1-like" evidence="1">
    <location>
        <begin position="41"/>
        <end position="173"/>
    </location>
</feature>
<evidence type="ECO:0000313" key="3">
    <source>
        <dbReference type="Proteomes" id="UP000242427"/>
    </source>
</evidence>
<dbReference type="AlphaFoldDB" id="A0A9X7JV75"/>
<accession>A0A9X7JV75</accession>
<organism evidence="2 3">
    <name type="scientific">Streptosporangium nondiastaticum</name>
    <dbReference type="NCBI Taxonomy" id="35764"/>
    <lineage>
        <taxon>Bacteria</taxon>
        <taxon>Bacillati</taxon>
        <taxon>Actinomycetota</taxon>
        <taxon>Actinomycetes</taxon>
        <taxon>Streptosporangiales</taxon>
        <taxon>Streptosporangiaceae</taxon>
        <taxon>Streptosporangium</taxon>
    </lineage>
</organism>
<gene>
    <name evidence="2" type="ORF">B7P34_00050</name>
</gene>
<dbReference type="InterPro" id="IPR018958">
    <property type="entry name" value="Knr4/Smi1-like_dom"/>
</dbReference>
<dbReference type="InterPro" id="IPR037883">
    <property type="entry name" value="Knr4/Smi1-like_sf"/>
</dbReference>
<evidence type="ECO:0000259" key="1">
    <source>
        <dbReference type="SMART" id="SM00860"/>
    </source>
</evidence>
<dbReference type="OrthoDB" id="3287229at2"/>
<dbReference type="Proteomes" id="UP000242427">
    <property type="component" value="Unassembled WGS sequence"/>
</dbReference>
<dbReference type="Pfam" id="PF09346">
    <property type="entry name" value="SMI1_KNR4"/>
    <property type="match status" value="1"/>
</dbReference>
<proteinExistence type="predicted"/>
<dbReference type="SUPFAM" id="SSF160631">
    <property type="entry name" value="SMI1/KNR4-like"/>
    <property type="match status" value="1"/>
</dbReference>
<evidence type="ECO:0000313" key="2">
    <source>
        <dbReference type="EMBL" id="PSJ30462.1"/>
    </source>
</evidence>
<reference evidence="2 3" key="1">
    <citation type="submission" date="2018-03" db="EMBL/GenBank/DDBJ databases">
        <title>Chitinolytic properties of Streptosporangium nondiastaticum TBG75A20.</title>
        <authorList>
            <person name="Gayathri V."/>
            <person name="Shiburaj S."/>
        </authorList>
    </citation>
    <scope>NUCLEOTIDE SEQUENCE [LARGE SCALE GENOMIC DNA]</scope>
    <source>
        <strain evidence="2 3">TBG75A20</strain>
    </source>
</reference>
<protein>
    <recommendedName>
        <fullName evidence="1">Knr4/Smi1-like domain-containing protein</fullName>
    </recommendedName>
</protein>